<reference evidence="2 3" key="1">
    <citation type="submission" date="2019-02" db="EMBL/GenBank/DDBJ databases">
        <title>Deep-cultivation of Planctomycetes and their phenomic and genomic characterization uncovers novel biology.</title>
        <authorList>
            <person name="Wiegand S."/>
            <person name="Jogler M."/>
            <person name="Boedeker C."/>
            <person name="Pinto D."/>
            <person name="Vollmers J."/>
            <person name="Rivas-Marin E."/>
            <person name="Kohn T."/>
            <person name="Peeters S.H."/>
            <person name="Heuer A."/>
            <person name="Rast P."/>
            <person name="Oberbeckmann S."/>
            <person name="Bunk B."/>
            <person name="Jeske O."/>
            <person name="Meyerdierks A."/>
            <person name="Storesund J.E."/>
            <person name="Kallscheuer N."/>
            <person name="Luecker S."/>
            <person name="Lage O.M."/>
            <person name="Pohl T."/>
            <person name="Merkel B.J."/>
            <person name="Hornburger P."/>
            <person name="Mueller R.-W."/>
            <person name="Bruemmer F."/>
            <person name="Labrenz M."/>
            <person name="Spormann A.M."/>
            <person name="Op Den Camp H."/>
            <person name="Overmann J."/>
            <person name="Amann R."/>
            <person name="Jetten M.S.M."/>
            <person name="Mascher T."/>
            <person name="Medema M.H."/>
            <person name="Devos D.P."/>
            <person name="Kaster A.-K."/>
            <person name="Ovreas L."/>
            <person name="Rohde M."/>
            <person name="Galperin M.Y."/>
            <person name="Jogler C."/>
        </authorList>
    </citation>
    <scope>NUCLEOTIDE SEQUENCE [LARGE SCALE GENOMIC DNA]</scope>
    <source>
        <strain evidence="2 3">Pla52n</strain>
    </source>
</reference>
<keyword evidence="3" id="KW-1185">Reference proteome</keyword>
<accession>A0A5C6A5X9</accession>
<comment type="caution">
    <text evidence="2">The sequence shown here is derived from an EMBL/GenBank/DDBJ whole genome shotgun (WGS) entry which is preliminary data.</text>
</comment>
<evidence type="ECO:0000313" key="2">
    <source>
        <dbReference type="EMBL" id="TWT93743.1"/>
    </source>
</evidence>
<dbReference type="AlphaFoldDB" id="A0A5C6A5X9"/>
<evidence type="ECO:0000313" key="3">
    <source>
        <dbReference type="Proteomes" id="UP000320176"/>
    </source>
</evidence>
<feature type="compositionally biased region" description="Polar residues" evidence="1">
    <location>
        <begin position="36"/>
        <end position="48"/>
    </location>
</feature>
<proteinExistence type="predicted"/>
<sequence length="48" mass="5221">MQLLFAPAGSLKSVQWSVSPAYLPPNPEDRHRGSLIPSTIESPQCASR</sequence>
<dbReference type="Proteomes" id="UP000320176">
    <property type="component" value="Unassembled WGS sequence"/>
</dbReference>
<protein>
    <submittedName>
        <fullName evidence="2">Uncharacterized protein</fullName>
    </submittedName>
</protein>
<feature type="region of interest" description="Disordered" evidence="1">
    <location>
        <begin position="19"/>
        <end position="48"/>
    </location>
</feature>
<organism evidence="2 3">
    <name type="scientific">Stieleria varia</name>
    <dbReference type="NCBI Taxonomy" id="2528005"/>
    <lineage>
        <taxon>Bacteria</taxon>
        <taxon>Pseudomonadati</taxon>
        <taxon>Planctomycetota</taxon>
        <taxon>Planctomycetia</taxon>
        <taxon>Pirellulales</taxon>
        <taxon>Pirellulaceae</taxon>
        <taxon>Stieleria</taxon>
    </lineage>
</organism>
<evidence type="ECO:0000256" key="1">
    <source>
        <dbReference type="SAM" id="MobiDB-lite"/>
    </source>
</evidence>
<gene>
    <name evidence="2" type="ORF">Pla52n_55710</name>
</gene>
<name>A0A5C6A5X9_9BACT</name>
<dbReference type="EMBL" id="SJPN01000008">
    <property type="protein sequence ID" value="TWT93743.1"/>
    <property type="molecule type" value="Genomic_DNA"/>
</dbReference>